<evidence type="ECO:0000259" key="1">
    <source>
        <dbReference type="Pfam" id="PF00889"/>
    </source>
</evidence>
<dbReference type="InterPro" id="IPR014039">
    <property type="entry name" value="Transl_elong_EFTs/EF1B_dimer"/>
</dbReference>
<dbReference type="GO" id="GO:0003746">
    <property type="term" value="F:translation elongation factor activity"/>
    <property type="evidence" value="ECO:0007669"/>
    <property type="project" value="InterPro"/>
</dbReference>
<dbReference type="AlphaFoldDB" id="A0A2G9UG73"/>
<dbReference type="InterPro" id="IPR036402">
    <property type="entry name" value="EF-Ts_dimer_sf"/>
</dbReference>
<organism evidence="2 3">
    <name type="scientific">Teladorsagia circumcincta</name>
    <name type="common">Brown stomach worm</name>
    <name type="synonym">Ostertagia circumcincta</name>
    <dbReference type="NCBI Taxonomy" id="45464"/>
    <lineage>
        <taxon>Eukaryota</taxon>
        <taxon>Metazoa</taxon>
        <taxon>Ecdysozoa</taxon>
        <taxon>Nematoda</taxon>
        <taxon>Chromadorea</taxon>
        <taxon>Rhabditida</taxon>
        <taxon>Rhabditina</taxon>
        <taxon>Rhabditomorpha</taxon>
        <taxon>Strongyloidea</taxon>
        <taxon>Trichostrongylidae</taxon>
        <taxon>Teladorsagia</taxon>
    </lineage>
</organism>
<protein>
    <recommendedName>
        <fullName evidence="1">Translation elongation factor EFTs/EF1B dimerisation domain-containing protein</fullName>
    </recommendedName>
</protein>
<accession>A0A2G9UG73</accession>
<dbReference type="OrthoDB" id="277235at2759"/>
<dbReference type="Pfam" id="PF00889">
    <property type="entry name" value="EF_TS"/>
    <property type="match status" value="1"/>
</dbReference>
<reference evidence="2 3" key="1">
    <citation type="submission" date="2015-09" db="EMBL/GenBank/DDBJ databases">
        <title>Draft genome of the parasitic nematode Teladorsagia circumcincta isolate WARC Sus (inbred).</title>
        <authorList>
            <person name="Mitreva M."/>
        </authorList>
    </citation>
    <scope>NUCLEOTIDE SEQUENCE [LARGE SCALE GENOMIC DNA]</scope>
    <source>
        <strain evidence="2 3">S</strain>
    </source>
</reference>
<dbReference type="EMBL" id="KZ346757">
    <property type="protein sequence ID" value="PIO69163.1"/>
    <property type="molecule type" value="Genomic_DNA"/>
</dbReference>
<sequence length="166" mass="18527">MSFLSILFYENTECERDSIYKPNSENKKVMGIAPQLQSLVDADGVSFSELIAMAVGKLGENITVRNLRVLYAPSNSSLYSAAHPRESSTSVSMGRFVSVVAIKRAQAEGLFPTEKLAAQLCQHVIGMRSETLGEPPQEQKVEEKKVQVEQSRDELNDFEEAQVFFY</sequence>
<evidence type="ECO:0000313" key="3">
    <source>
        <dbReference type="Proteomes" id="UP000230423"/>
    </source>
</evidence>
<proteinExistence type="predicted"/>
<gene>
    <name evidence="2" type="ORF">TELCIR_09024</name>
</gene>
<feature type="domain" description="Translation elongation factor EFTs/EF1B dimerisation" evidence="1">
    <location>
        <begin position="37"/>
        <end position="153"/>
    </location>
</feature>
<dbReference type="Proteomes" id="UP000230423">
    <property type="component" value="Unassembled WGS sequence"/>
</dbReference>
<evidence type="ECO:0000313" key="2">
    <source>
        <dbReference type="EMBL" id="PIO69163.1"/>
    </source>
</evidence>
<name>A0A2G9UG73_TELCI</name>
<keyword evidence="3" id="KW-1185">Reference proteome</keyword>
<dbReference type="Gene3D" id="3.30.479.20">
    <property type="entry name" value="Elongation factor Ts, dimerisation domain"/>
    <property type="match status" value="1"/>
</dbReference>